<dbReference type="Pfam" id="PF07994">
    <property type="entry name" value="NAD_binding_5"/>
    <property type="match status" value="1"/>
</dbReference>
<organism evidence="17 18">
    <name type="scientific">Botrytis porri</name>
    <dbReference type="NCBI Taxonomy" id="87229"/>
    <lineage>
        <taxon>Eukaryota</taxon>
        <taxon>Fungi</taxon>
        <taxon>Dikarya</taxon>
        <taxon>Ascomycota</taxon>
        <taxon>Pezizomycotina</taxon>
        <taxon>Leotiomycetes</taxon>
        <taxon>Helotiales</taxon>
        <taxon>Sclerotiniaceae</taxon>
        <taxon>Botrytis</taxon>
    </lineage>
</organism>
<evidence type="ECO:0000256" key="9">
    <source>
        <dbReference type="ARBA" id="ARBA00022550"/>
    </source>
</evidence>
<dbReference type="SUPFAM" id="SSF55347">
    <property type="entry name" value="Glyceraldehyde-3-phosphate dehydrogenase-like, C-terminal domain"/>
    <property type="match status" value="1"/>
</dbReference>
<keyword evidence="7" id="KW-0963">Cytoplasm</keyword>
<dbReference type="InterPro" id="IPR036291">
    <property type="entry name" value="NAD(P)-bd_dom_sf"/>
</dbReference>
<dbReference type="GO" id="GO:0004512">
    <property type="term" value="F:inositol-3-phosphate synthase activity"/>
    <property type="evidence" value="ECO:0007669"/>
    <property type="project" value="UniProtKB-EC"/>
</dbReference>
<name>A0A4Z1KAP9_9HELO</name>
<gene>
    <name evidence="17" type="ORF">BPOR_0685g00020</name>
</gene>
<protein>
    <recommendedName>
        <fullName evidence="6">inositol-3-phosphate synthase</fullName>
        <ecNumber evidence="6">5.5.1.4</ecNumber>
    </recommendedName>
</protein>
<reference evidence="17 18" key="1">
    <citation type="submission" date="2017-12" db="EMBL/GenBank/DDBJ databases">
        <title>Comparative genomics of Botrytis spp.</title>
        <authorList>
            <person name="Valero-Jimenez C.A."/>
            <person name="Tapia P."/>
            <person name="Veloso J."/>
            <person name="Silva-Moreno E."/>
            <person name="Staats M."/>
            <person name="Valdes J.H."/>
            <person name="Van Kan J.A.L."/>
        </authorList>
    </citation>
    <scope>NUCLEOTIDE SEQUENCE [LARGE SCALE GENOMIC DNA]</scope>
    <source>
        <strain evidence="17 18">MUCL3349</strain>
    </source>
</reference>
<dbReference type="InterPro" id="IPR002587">
    <property type="entry name" value="Myo-inos-1-P_Synthase"/>
</dbReference>
<evidence type="ECO:0000256" key="15">
    <source>
        <dbReference type="SAM" id="MobiDB-lite"/>
    </source>
</evidence>
<evidence type="ECO:0000256" key="10">
    <source>
        <dbReference type="ARBA" id="ARBA00023027"/>
    </source>
</evidence>
<accession>A0A4Z1KAP9</accession>
<comment type="similarity">
    <text evidence="5">Belongs to the myo-inositol 1-phosphate synthase family.</text>
</comment>
<dbReference type="EMBL" id="PQXO01000684">
    <property type="protein sequence ID" value="TGO83203.1"/>
    <property type="molecule type" value="Genomic_DNA"/>
</dbReference>
<evidence type="ECO:0000259" key="16">
    <source>
        <dbReference type="Pfam" id="PF01658"/>
    </source>
</evidence>
<feature type="domain" description="Myo-inositol-1-phosphate synthase GAPDH-like" evidence="16">
    <location>
        <begin position="332"/>
        <end position="369"/>
    </location>
</feature>
<evidence type="ECO:0000256" key="4">
    <source>
        <dbReference type="ARBA" id="ARBA00005117"/>
    </source>
</evidence>
<dbReference type="Proteomes" id="UP000297280">
    <property type="component" value="Unassembled WGS sequence"/>
</dbReference>
<dbReference type="GO" id="GO:0005737">
    <property type="term" value="C:cytoplasm"/>
    <property type="evidence" value="ECO:0007669"/>
    <property type="project" value="UniProtKB-SubCell"/>
</dbReference>
<comment type="catalytic activity">
    <reaction evidence="1">
        <text>D-glucose 6-phosphate = 1D-myo-inositol 3-phosphate</text>
        <dbReference type="Rhea" id="RHEA:10716"/>
        <dbReference type="ChEBI" id="CHEBI:58401"/>
        <dbReference type="ChEBI" id="CHEBI:61548"/>
        <dbReference type="EC" id="5.5.1.4"/>
    </reaction>
</comment>
<dbReference type="PIRSF" id="PIRSF015578">
    <property type="entry name" value="Myoinos-ppht_syn"/>
    <property type="match status" value="1"/>
</dbReference>
<sequence length="370" mass="40228">MAPHANGSSNTSTMDGASSQSSNQDLFTVSSPNVIYTDDEIRSKYNYRTTAVTQSANGNFVATPKETVYDFKVERKIPKTGMMLVGWGGNNGTTVTAGIIANRRGLSWATREGTREHNYYGSVVMGSTMKLGTNAKTGDDVNIPFHKALPMVHPNDLVIGGWDISGFNLSDAMDRAGVLEPTLKQQIKKEMSEIVPLPGLYYPDFIAANQEDRADNLIPGSKACNEHVEKIRQDIREFKAKNELDKVIVLWTANTERFAELIDGVNDTADNLLKAIENGHEEVAPSTIFAVACILENAPFINGSPQNTFVPGCIELAEKHNSFIGGDDFKSGQTKMKSALVDFLISAGIKLTAISSYNHLGNNDGKNLSS</sequence>
<keyword evidence="11" id="KW-0443">Lipid metabolism</keyword>
<dbReference type="SUPFAM" id="SSF51735">
    <property type="entry name" value="NAD(P)-binding Rossmann-fold domains"/>
    <property type="match status" value="1"/>
</dbReference>
<keyword evidence="10" id="KW-0520">NAD</keyword>
<dbReference type="Pfam" id="PF01658">
    <property type="entry name" value="Inos-1-P_synth"/>
    <property type="match status" value="1"/>
</dbReference>
<feature type="region of interest" description="Disordered" evidence="15">
    <location>
        <begin position="1"/>
        <end position="25"/>
    </location>
</feature>
<dbReference type="AlphaFoldDB" id="A0A4Z1KAP9"/>
<dbReference type="PANTHER" id="PTHR11510">
    <property type="entry name" value="MYO-INOSITOL-1 PHOSPHATE SYNTHASE"/>
    <property type="match status" value="1"/>
</dbReference>
<dbReference type="InterPro" id="IPR013021">
    <property type="entry name" value="Myo-inos-1-P_Synthase_GAPDH"/>
</dbReference>
<dbReference type="GO" id="GO:0008654">
    <property type="term" value="P:phospholipid biosynthetic process"/>
    <property type="evidence" value="ECO:0007669"/>
    <property type="project" value="UniProtKB-KW"/>
</dbReference>
<evidence type="ECO:0000256" key="6">
    <source>
        <dbReference type="ARBA" id="ARBA00012125"/>
    </source>
</evidence>
<dbReference type="GO" id="GO:0006021">
    <property type="term" value="P:inositol biosynthetic process"/>
    <property type="evidence" value="ECO:0007669"/>
    <property type="project" value="UniProtKB-UniPathway"/>
</dbReference>
<keyword evidence="13" id="KW-0413">Isomerase</keyword>
<comment type="subcellular location">
    <subcellularLocation>
        <location evidence="3">Cytoplasm</location>
    </subcellularLocation>
</comment>
<dbReference type="EC" id="5.5.1.4" evidence="6"/>
<proteinExistence type="inferred from homology"/>
<evidence type="ECO:0000256" key="11">
    <source>
        <dbReference type="ARBA" id="ARBA00023098"/>
    </source>
</evidence>
<evidence type="ECO:0000313" key="17">
    <source>
        <dbReference type="EMBL" id="TGO83203.1"/>
    </source>
</evidence>
<evidence type="ECO:0000256" key="7">
    <source>
        <dbReference type="ARBA" id="ARBA00022490"/>
    </source>
</evidence>
<dbReference type="STRING" id="87229.A0A4Z1KAP9"/>
<keyword evidence="8" id="KW-0444">Lipid biosynthesis</keyword>
<keyword evidence="9" id="KW-0398">Inositol biosynthesis</keyword>
<dbReference type="FunFam" id="3.40.50.720:FF:000069">
    <property type="entry name" value="Inositol-3-phosphate synthase 1"/>
    <property type="match status" value="1"/>
</dbReference>
<evidence type="ECO:0000256" key="5">
    <source>
        <dbReference type="ARBA" id="ARBA00010813"/>
    </source>
</evidence>
<dbReference type="UniPathway" id="UPA00823">
    <property type="reaction ID" value="UER00787"/>
</dbReference>
<evidence type="ECO:0000256" key="8">
    <source>
        <dbReference type="ARBA" id="ARBA00022516"/>
    </source>
</evidence>
<evidence type="ECO:0000256" key="12">
    <source>
        <dbReference type="ARBA" id="ARBA00023209"/>
    </source>
</evidence>
<evidence type="ECO:0000256" key="2">
    <source>
        <dbReference type="ARBA" id="ARBA00001911"/>
    </source>
</evidence>
<comment type="pathway">
    <text evidence="4">Polyol metabolism; myo-inositol biosynthesis; myo-inositol from D-glucose 6-phosphate: step 1/2.</text>
</comment>
<evidence type="ECO:0000256" key="13">
    <source>
        <dbReference type="ARBA" id="ARBA00023235"/>
    </source>
</evidence>
<comment type="caution">
    <text evidence="17">The sequence shown here is derived from an EMBL/GenBank/DDBJ whole genome shotgun (WGS) entry which is preliminary data.</text>
</comment>
<comment type="cofactor">
    <cofactor evidence="2">
        <name>NAD(+)</name>
        <dbReference type="ChEBI" id="CHEBI:57540"/>
    </cofactor>
</comment>
<keyword evidence="14" id="KW-1208">Phospholipid metabolism</keyword>
<evidence type="ECO:0000256" key="14">
    <source>
        <dbReference type="ARBA" id="ARBA00023264"/>
    </source>
</evidence>
<dbReference type="Gene3D" id="3.40.50.720">
    <property type="entry name" value="NAD(P)-binding Rossmann-like Domain"/>
    <property type="match status" value="1"/>
</dbReference>
<keyword evidence="12" id="KW-0594">Phospholipid biosynthesis</keyword>
<evidence type="ECO:0000256" key="1">
    <source>
        <dbReference type="ARBA" id="ARBA00000113"/>
    </source>
</evidence>
<evidence type="ECO:0000313" key="18">
    <source>
        <dbReference type="Proteomes" id="UP000297280"/>
    </source>
</evidence>
<keyword evidence="18" id="KW-1185">Reference proteome</keyword>
<evidence type="ECO:0000256" key="3">
    <source>
        <dbReference type="ARBA" id="ARBA00004496"/>
    </source>
</evidence>